<accession>A0A8J2R6G9</accession>
<dbReference type="SUPFAM" id="SSF57850">
    <property type="entry name" value="RING/U-box"/>
    <property type="match status" value="1"/>
</dbReference>
<name>A0A8J2R6G9_9NEOP</name>
<evidence type="ECO:0000313" key="5">
    <source>
        <dbReference type="EMBL" id="CAG9584415.1"/>
    </source>
</evidence>
<dbReference type="Gene3D" id="3.30.40.10">
    <property type="entry name" value="Zinc/RING finger domain, C3HC4 (zinc finger)"/>
    <property type="match status" value="1"/>
</dbReference>
<keyword evidence="1 3" id="KW-0479">Metal-binding</keyword>
<reference evidence="5" key="1">
    <citation type="submission" date="2021-09" db="EMBL/GenBank/DDBJ databases">
        <authorList>
            <person name="Martin H S."/>
        </authorList>
    </citation>
    <scope>NUCLEOTIDE SEQUENCE</scope>
</reference>
<dbReference type="EMBL" id="CAKASE010000082">
    <property type="protein sequence ID" value="CAG9584415.1"/>
    <property type="molecule type" value="Genomic_DNA"/>
</dbReference>
<feature type="domain" description="RING-type" evidence="4">
    <location>
        <begin position="159"/>
        <end position="199"/>
    </location>
</feature>
<keyword evidence="6" id="KW-1185">Reference proteome</keyword>
<evidence type="ECO:0000256" key="2">
    <source>
        <dbReference type="ARBA" id="ARBA00022833"/>
    </source>
</evidence>
<dbReference type="GO" id="GO:0008270">
    <property type="term" value="F:zinc ion binding"/>
    <property type="evidence" value="ECO:0007669"/>
    <property type="project" value="UniProtKB-KW"/>
</dbReference>
<sequence length="272" mass="30951">MSQSTGEQEVGIVSSLERSRQKAKKLKKDISIIERVHVAGKKIKVLVDKKKKKSTELSKYRLTVGKLRQQIKDEIKGLVKIRQSSEFKQISGLAFRKTYEYIDHIMYDYCGEFCNNYDDSSSTNNNNDSNTDENSCDAPPRITSTSYHFEKMYKSTMECVVCLSEIGGMQMVFNNSCSHSVCSSCNGQITNPRSCPTCRVTITSKLVPFKSIHMSRGSVFYGDVLVVLLLQPIQQGRFSHTDVTFDADSHFFLVYITTTFNLQEYIMHYALV</sequence>
<protein>
    <submittedName>
        <fullName evidence="5">(African queen) hypothetical protein</fullName>
    </submittedName>
</protein>
<dbReference type="InterPro" id="IPR001841">
    <property type="entry name" value="Znf_RING"/>
</dbReference>
<organism evidence="5 6">
    <name type="scientific">Danaus chrysippus</name>
    <name type="common">African queen</name>
    <dbReference type="NCBI Taxonomy" id="151541"/>
    <lineage>
        <taxon>Eukaryota</taxon>
        <taxon>Metazoa</taxon>
        <taxon>Ecdysozoa</taxon>
        <taxon>Arthropoda</taxon>
        <taxon>Hexapoda</taxon>
        <taxon>Insecta</taxon>
        <taxon>Pterygota</taxon>
        <taxon>Neoptera</taxon>
        <taxon>Endopterygota</taxon>
        <taxon>Lepidoptera</taxon>
        <taxon>Glossata</taxon>
        <taxon>Ditrysia</taxon>
        <taxon>Papilionoidea</taxon>
        <taxon>Nymphalidae</taxon>
        <taxon>Danainae</taxon>
        <taxon>Danaini</taxon>
        <taxon>Danaina</taxon>
        <taxon>Danaus</taxon>
        <taxon>Anosia</taxon>
    </lineage>
</organism>
<keyword evidence="2" id="KW-0862">Zinc</keyword>
<evidence type="ECO:0000259" key="4">
    <source>
        <dbReference type="PROSITE" id="PS50089"/>
    </source>
</evidence>
<gene>
    <name evidence="5" type="ORF">DCHRY22_LOCUS15010</name>
</gene>
<dbReference type="Proteomes" id="UP000789524">
    <property type="component" value="Unassembled WGS sequence"/>
</dbReference>
<evidence type="ECO:0000313" key="6">
    <source>
        <dbReference type="Proteomes" id="UP000789524"/>
    </source>
</evidence>
<evidence type="ECO:0000256" key="1">
    <source>
        <dbReference type="ARBA" id="ARBA00022771"/>
    </source>
</evidence>
<proteinExistence type="predicted"/>
<comment type="caution">
    <text evidence="5">The sequence shown here is derived from an EMBL/GenBank/DDBJ whole genome shotgun (WGS) entry which is preliminary data.</text>
</comment>
<keyword evidence="1 3" id="KW-0863">Zinc-finger</keyword>
<dbReference type="InterPro" id="IPR013083">
    <property type="entry name" value="Znf_RING/FYVE/PHD"/>
</dbReference>
<evidence type="ECO:0000256" key="3">
    <source>
        <dbReference type="PROSITE-ProRule" id="PRU00175"/>
    </source>
</evidence>
<dbReference type="AlphaFoldDB" id="A0A8J2R6G9"/>
<dbReference type="PROSITE" id="PS50089">
    <property type="entry name" value="ZF_RING_2"/>
    <property type="match status" value="1"/>
</dbReference>